<reference evidence="4" key="1">
    <citation type="journal article" date="2022" name="Nat. Microbiol.">
        <title>Unique mobile elements and scalable gene flow at the prokaryote-eukaryote boundary revealed by circularized Asgard archaea genomes.</title>
        <authorList>
            <person name="Wu F."/>
            <person name="Speth D.R."/>
            <person name="Philosof A."/>
            <person name="Cremiere A."/>
            <person name="Narayanan A."/>
            <person name="Barco R.A."/>
            <person name="Connon S.A."/>
            <person name="Amend J.P."/>
            <person name="Antoshechkin I.A."/>
            <person name="Orphan V.J."/>
        </authorList>
    </citation>
    <scope>NUCLEOTIDE SEQUENCE</scope>
    <source>
        <strain evidence="4">PR6</strain>
    </source>
</reference>
<evidence type="ECO:0000256" key="1">
    <source>
        <dbReference type="ARBA" id="ARBA00022741"/>
    </source>
</evidence>
<feature type="domain" description="Thil AANH" evidence="3">
    <location>
        <begin position="3"/>
        <end position="190"/>
    </location>
</feature>
<keyword evidence="1" id="KW-0547">Nucleotide-binding</keyword>
<accession>A0A9Y1BT18</accession>
<protein>
    <submittedName>
        <fullName evidence="4">7-cyano-7-deazaguanine synthase</fullName>
        <ecNumber evidence="4">6.3.4.20</ecNumber>
    </submittedName>
</protein>
<dbReference type="GO" id="GO:0052837">
    <property type="term" value="P:thiazole biosynthetic process"/>
    <property type="evidence" value="ECO:0007669"/>
    <property type="project" value="TreeGrafter"/>
</dbReference>
<name>A0A9Y1BT18_9ARCH</name>
<evidence type="ECO:0000259" key="3">
    <source>
        <dbReference type="Pfam" id="PF02568"/>
    </source>
</evidence>
<keyword evidence="2" id="KW-0067">ATP-binding</keyword>
<evidence type="ECO:0000256" key="2">
    <source>
        <dbReference type="ARBA" id="ARBA00022840"/>
    </source>
</evidence>
<dbReference type="Proteomes" id="UP001200513">
    <property type="component" value="Chromosome"/>
</dbReference>
<dbReference type="InterPro" id="IPR020536">
    <property type="entry name" value="ThiI_AANH"/>
</dbReference>
<sequence>MKKEKAVLLLSGGFDSGVAGYLLKKEGFEIIPLHLSNVDFVGEWTIEKCIEIAKKFNWSKLYVMDIANSLQTFVNECTHSYFFVLMKRLLLVLASEIAKKENASYIITGESLGQVSSQTLMNINVIEKATKYRVLKPLIAIDKETIINYSKQIGTFEISSGPEVCDILGPKHPITQANEEKVKSEELKIKYSELINQCVSSLKIIDIN</sequence>
<dbReference type="InterPro" id="IPR050102">
    <property type="entry name" value="tRNA_sulfurtransferase_ThiI"/>
</dbReference>
<dbReference type="Gene3D" id="3.40.50.620">
    <property type="entry name" value="HUPs"/>
    <property type="match status" value="1"/>
</dbReference>
<keyword evidence="4" id="KW-0436">Ligase</keyword>
<dbReference type="Pfam" id="PF02568">
    <property type="entry name" value="ThiI"/>
    <property type="match status" value="1"/>
</dbReference>
<dbReference type="GO" id="GO:0005524">
    <property type="term" value="F:ATP binding"/>
    <property type="evidence" value="ECO:0007669"/>
    <property type="project" value="UniProtKB-KW"/>
</dbReference>
<dbReference type="GO" id="GO:0005829">
    <property type="term" value="C:cytosol"/>
    <property type="evidence" value="ECO:0007669"/>
    <property type="project" value="TreeGrafter"/>
</dbReference>
<dbReference type="GO" id="GO:0004810">
    <property type="term" value="F:CCA tRNA nucleotidyltransferase activity"/>
    <property type="evidence" value="ECO:0007669"/>
    <property type="project" value="InterPro"/>
</dbReference>
<evidence type="ECO:0000313" key="4">
    <source>
        <dbReference type="EMBL" id="UJG44703.1"/>
    </source>
</evidence>
<proteinExistence type="predicted"/>
<dbReference type="PANTHER" id="PTHR43209">
    <property type="entry name" value="TRNA SULFURTRANSFERASE"/>
    <property type="match status" value="1"/>
</dbReference>
<dbReference type="EC" id="6.3.4.20" evidence="4"/>
<dbReference type="SUPFAM" id="SSF52402">
    <property type="entry name" value="Adenine nucleotide alpha hydrolases-like"/>
    <property type="match status" value="1"/>
</dbReference>
<dbReference type="PANTHER" id="PTHR43209:SF1">
    <property type="entry name" value="TRNA SULFURTRANSFERASE"/>
    <property type="match status" value="1"/>
</dbReference>
<gene>
    <name evidence="4" type="ORF">K9W46_05860</name>
</gene>
<dbReference type="GO" id="GO:0016874">
    <property type="term" value="F:ligase activity"/>
    <property type="evidence" value="ECO:0007669"/>
    <property type="project" value="UniProtKB-KW"/>
</dbReference>
<dbReference type="GO" id="GO:0002937">
    <property type="term" value="P:tRNA 4-thiouridine biosynthesis"/>
    <property type="evidence" value="ECO:0007669"/>
    <property type="project" value="TreeGrafter"/>
</dbReference>
<dbReference type="InterPro" id="IPR014729">
    <property type="entry name" value="Rossmann-like_a/b/a_fold"/>
</dbReference>
<organism evidence="4">
    <name type="scientific">Candidatus Heimdallarchaeum endolithica</name>
    <dbReference type="NCBI Taxonomy" id="2876572"/>
    <lineage>
        <taxon>Archaea</taxon>
        <taxon>Promethearchaeati</taxon>
        <taxon>Candidatus Heimdallarchaeota</taxon>
        <taxon>Candidatus Heimdallarchaeia (ex Rinke et al. 2021) (nom. nud.)</taxon>
        <taxon>Candidatus Heimdallarchaeales</taxon>
        <taxon>Candidatus Heimdallarchaeaceae</taxon>
        <taxon>Candidatus Heimdallarchaeum</taxon>
    </lineage>
</organism>
<dbReference type="AlphaFoldDB" id="A0A9Y1BT18"/>
<dbReference type="EMBL" id="CP084167">
    <property type="protein sequence ID" value="UJG44703.1"/>
    <property type="molecule type" value="Genomic_DNA"/>
</dbReference>